<dbReference type="Proteomes" id="UP000887579">
    <property type="component" value="Unplaced"/>
</dbReference>
<evidence type="ECO:0000313" key="1">
    <source>
        <dbReference type="Proteomes" id="UP000887579"/>
    </source>
</evidence>
<proteinExistence type="predicted"/>
<protein>
    <submittedName>
        <fullName evidence="2">Isoleucine--tRNA ligase</fullName>
    </submittedName>
</protein>
<dbReference type="WBParaSite" id="ES5_v2.g26300.t1">
    <property type="protein sequence ID" value="ES5_v2.g26300.t1"/>
    <property type="gene ID" value="ES5_v2.g26300"/>
</dbReference>
<name>A0AC34G986_9BILA</name>
<reference evidence="2" key="1">
    <citation type="submission" date="2022-11" db="UniProtKB">
        <authorList>
            <consortium name="WormBaseParasite"/>
        </authorList>
    </citation>
    <scope>IDENTIFICATION</scope>
</reference>
<accession>A0AC34G986</accession>
<evidence type="ECO:0000313" key="2">
    <source>
        <dbReference type="WBParaSite" id="ES5_v2.g26300.t1"/>
    </source>
</evidence>
<organism evidence="1 2">
    <name type="scientific">Panagrolaimus sp. ES5</name>
    <dbReference type="NCBI Taxonomy" id="591445"/>
    <lineage>
        <taxon>Eukaryota</taxon>
        <taxon>Metazoa</taxon>
        <taxon>Ecdysozoa</taxon>
        <taxon>Nematoda</taxon>
        <taxon>Chromadorea</taxon>
        <taxon>Rhabditida</taxon>
        <taxon>Tylenchina</taxon>
        <taxon>Panagrolaimomorpha</taxon>
        <taxon>Panagrolaimoidea</taxon>
        <taxon>Panagrolaimidae</taxon>
        <taxon>Panagrolaimus</taxon>
    </lineage>
</organism>
<sequence length="77" mass="8988">DIKILQTQGINVELNLDRYKVDVNSIVDSVVDKFIVHQTDKIEKCVIREENKKGKDIKILQTQGINVEVSFTNFWRK</sequence>